<dbReference type="GO" id="GO:0007155">
    <property type="term" value="P:cell adhesion"/>
    <property type="evidence" value="ECO:0007669"/>
    <property type="project" value="InterPro"/>
</dbReference>
<dbReference type="AlphaFoldDB" id="A0A2M7H420"/>
<dbReference type="Proteomes" id="UP000230292">
    <property type="component" value="Unassembled WGS sequence"/>
</dbReference>
<reference evidence="6 7" key="1">
    <citation type="submission" date="2017-09" db="EMBL/GenBank/DDBJ databases">
        <title>Depth-based differentiation of microbial function through sediment-hosted aquifers and enrichment of novel symbionts in the deep terrestrial subsurface.</title>
        <authorList>
            <person name="Probst A.J."/>
            <person name="Ladd B."/>
            <person name="Jarett J.K."/>
            <person name="Geller-Mcgrath D.E."/>
            <person name="Sieber C.M."/>
            <person name="Emerson J.B."/>
            <person name="Anantharaman K."/>
            <person name="Thomas B.C."/>
            <person name="Malmstrom R."/>
            <person name="Stieglmeier M."/>
            <person name="Klingl A."/>
            <person name="Woyke T."/>
            <person name="Ryan C.M."/>
            <person name="Banfield J.F."/>
        </authorList>
    </citation>
    <scope>NUCLEOTIDE SEQUENCE [LARGE SCALE GENOMIC DNA]</scope>
    <source>
        <strain evidence="6">CG15_BIG_FIL_POST_REV_8_21_14_020_45_12</strain>
    </source>
</reference>
<keyword evidence="3" id="KW-0732">Signal</keyword>
<evidence type="ECO:0000256" key="3">
    <source>
        <dbReference type="ARBA" id="ARBA00022729"/>
    </source>
</evidence>
<dbReference type="GO" id="GO:0046872">
    <property type="term" value="F:metal ion binding"/>
    <property type="evidence" value="ECO:0007669"/>
    <property type="project" value="InterPro"/>
</dbReference>
<dbReference type="PANTHER" id="PTHR42953:SF3">
    <property type="entry name" value="HIGH-AFFINITY ZINC UPTAKE SYSTEM PROTEIN ZNUA"/>
    <property type="match status" value="1"/>
</dbReference>
<name>A0A2M7H420_9BACT</name>
<evidence type="ECO:0008006" key="8">
    <source>
        <dbReference type="Google" id="ProtNLM"/>
    </source>
</evidence>
<dbReference type="InterPro" id="IPR006128">
    <property type="entry name" value="Lipoprotein_PsaA-like"/>
</dbReference>
<dbReference type="PRINTS" id="PR00690">
    <property type="entry name" value="ADHESNFAMILY"/>
</dbReference>
<keyword evidence="2 4" id="KW-0813">Transport</keyword>
<keyword evidence="5" id="KW-0812">Transmembrane</keyword>
<evidence type="ECO:0000256" key="2">
    <source>
        <dbReference type="ARBA" id="ARBA00022448"/>
    </source>
</evidence>
<evidence type="ECO:0000256" key="4">
    <source>
        <dbReference type="RuleBase" id="RU003512"/>
    </source>
</evidence>
<dbReference type="SUPFAM" id="SSF53807">
    <property type="entry name" value="Helical backbone' metal receptor"/>
    <property type="match status" value="1"/>
</dbReference>
<evidence type="ECO:0000313" key="6">
    <source>
        <dbReference type="EMBL" id="PIW36976.1"/>
    </source>
</evidence>
<dbReference type="InterPro" id="IPR006129">
    <property type="entry name" value="AdhesinB"/>
</dbReference>
<sequence>MNIFRISLVLAVFGILAMLILLPNLNHPQLDTKDSGKLQVAVSFFVIEDVVRAVGGDEINVVVRPAPGVDVHSFEPTAREIQAIYSSDIFFTYGAGIDAWAGRISDELKETGVTVINLSDYLTLQNLDGVVAVDNDLVGSVDPHAWLDPVQVITMTETIAETMASVDPKHADIYQVNAENYISSLEELNSDFNDGLGICETRNIIVAHNAFNYLANRYNFTAFAIAGVSPDSEPSPKVMSQLTIKAQELGVSTIFFESLSSPKLSETIAQELSLQTMILNPVEGLTVEQQAAGMTYVDVMRDNLANLRVAMSCQ</sequence>
<dbReference type="GO" id="GO:0030001">
    <property type="term" value="P:metal ion transport"/>
    <property type="evidence" value="ECO:0007669"/>
    <property type="project" value="InterPro"/>
</dbReference>
<dbReference type="Gene3D" id="3.40.50.1980">
    <property type="entry name" value="Nitrogenase molybdenum iron protein domain"/>
    <property type="match status" value="2"/>
</dbReference>
<keyword evidence="5" id="KW-0472">Membrane</keyword>
<comment type="caution">
    <text evidence="6">The sequence shown here is derived from an EMBL/GenBank/DDBJ whole genome shotgun (WGS) entry which is preliminary data.</text>
</comment>
<dbReference type="PANTHER" id="PTHR42953">
    <property type="entry name" value="HIGH-AFFINITY ZINC UPTAKE SYSTEM PROTEIN ZNUA-RELATED"/>
    <property type="match status" value="1"/>
</dbReference>
<dbReference type="PRINTS" id="PR00691">
    <property type="entry name" value="ADHESINB"/>
</dbReference>
<dbReference type="InterPro" id="IPR006127">
    <property type="entry name" value="ZnuA-like"/>
</dbReference>
<keyword evidence="5" id="KW-1133">Transmembrane helix</keyword>
<evidence type="ECO:0000256" key="1">
    <source>
        <dbReference type="ARBA" id="ARBA00011028"/>
    </source>
</evidence>
<feature type="transmembrane region" description="Helical" evidence="5">
    <location>
        <begin position="6"/>
        <end position="25"/>
    </location>
</feature>
<gene>
    <name evidence="6" type="ORF">COW24_02590</name>
</gene>
<dbReference type="InterPro" id="IPR050492">
    <property type="entry name" value="Bact_metal-bind_prot9"/>
</dbReference>
<comment type="similarity">
    <text evidence="1 4">Belongs to the bacterial solute-binding protein 9 family.</text>
</comment>
<accession>A0A2M7H420</accession>
<organism evidence="6 7">
    <name type="scientific">Candidatus Kerfeldbacteria bacterium CG15_BIG_FIL_POST_REV_8_21_14_020_45_12</name>
    <dbReference type="NCBI Taxonomy" id="2014247"/>
    <lineage>
        <taxon>Bacteria</taxon>
        <taxon>Candidatus Kerfeldiibacteriota</taxon>
    </lineage>
</organism>
<protein>
    <recommendedName>
        <fullName evidence="8">ABC transporter substrate-binding protein</fullName>
    </recommendedName>
</protein>
<evidence type="ECO:0000256" key="5">
    <source>
        <dbReference type="SAM" id="Phobius"/>
    </source>
</evidence>
<evidence type="ECO:0000313" key="7">
    <source>
        <dbReference type="Proteomes" id="UP000230292"/>
    </source>
</evidence>
<proteinExistence type="inferred from homology"/>
<dbReference type="Pfam" id="PF01297">
    <property type="entry name" value="ZnuA"/>
    <property type="match status" value="1"/>
</dbReference>
<dbReference type="EMBL" id="PFGC01000033">
    <property type="protein sequence ID" value="PIW36976.1"/>
    <property type="molecule type" value="Genomic_DNA"/>
</dbReference>